<dbReference type="SUPFAM" id="SSF46785">
    <property type="entry name" value="Winged helix' DNA-binding domain"/>
    <property type="match status" value="1"/>
</dbReference>
<evidence type="ECO:0008006" key="3">
    <source>
        <dbReference type="Google" id="ProtNLM"/>
    </source>
</evidence>
<evidence type="ECO:0000313" key="1">
    <source>
        <dbReference type="EMBL" id="MFC3099518.1"/>
    </source>
</evidence>
<organism evidence="1 2">
    <name type="scientific">Alteraurantiacibacter lauratis</name>
    <dbReference type="NCBI Taxonomy" id="2054627"/>
    <lineage>
        <taxon>Bacteria</taxon>
        <taxon>Pseudomonadati</taxon>
        <taxon>Pseudomonadota</taxon>
        <taxon>Alphaproteobacteria</taxon>
        <taxon>Sphingomonadales</taxon>
        <taxon>Erythrobacteraceae</taxon>
        <taxon>Alteraurantiacibacter</taxon>
    </lineage>
</organism>
<dbReference type="InterPro" id="IPR036390">
    <property type="entry name" value="WH_DNA-bd_sf"/>
</dbReference>
<comment type="caution">
    <text evidence="1">The sequence shown here is derived from an EMBL/GenBank/DDBJ whole genome shotgun (WGS) entry which is preliminary data.</text>
</comment>
<sequence length="58" mass="5963">MKPPPWALDAPGALAHDTRLSVFRLLVIAGPDGLIAGAIAERQGVPSSPLSHLLAALI</sequence>
<dbReference type="EMBL" id="JBHRSU010000001">
    <property type="protein sequence ID" value="MFC3099518.1"/>
    <property type="molecule type" value="Genomic_DNA"/>
</dbReference>
<reference evidence="2" key="1">
    <citation type="journal article" date="2019" name="Int. J. Syst. Evol. Microbiol.">
        <title>The Global Catalogue of Microorganisms (GCM) 10K type strain sequencing project: providing services to taxonomists for standard genome sequencing and annotation.</title>
        <authorList>
            <consortium name="The Broad Institute Genomics Platform"/>
            <consortium name="The Broad Institute Genome Sequencing Center for Infectious Disease"/>
            <person name="Wu L."/>
            <person name="Ma J."/>
        </authorList>
    </citation>
    <scope>NUCLEOTIDE SEQUENCE [LARGE SCALE GENOMIC DNA]</scope>
    <source>
        <strain evidence="2">KCTC 52606</strain>
    </source>
</reference>
<dbReference type="RefSeq" id="WP_336917532.1">
    <property type="nucleotide sequence ID" value="NZ_JBANRN010000001.1"/>
</dbReference>
<evidence type="ECO:0000313" key="2">
    <source>
        <dbReference type="Proteomes" id="UP001595378"/>
    </source>
</evidence>
<accession>A0ABV7E9Z3</accession>
<protein>
    <recommendedName>
        <fullName evidence="3">ArsR family transcriptional regulator</fullName>
    </recommendedName>
</protein>
<dbReference type="Proteomes" id="UP001595378">
    <property type="component" value="Unassembled WGS sequence"/>
</dbReference>
<gene>
    <name evidence="1" type="ORF">ACFODK_01270</name>
</gene>
<name>A0ABV7E9Z3_9SPHN</name>
<keyword evidence="2" id="KW-1185">Reference proteome</keyword>
<proteinExistence type="predicted"/>